<dbReference type="InterPro" id="IPR011990">
    <property type="entry name" value="TPR-like_helical_dom_sf"/>
</dbReference>
<comment type="caution">
    <text evidence="4">The sequence shown here is derived from an EMBL/GenBank/DDBJ whole genome shotgun (WGS) entry which is preliminary data.</text>
</comment>
<gene>
    <name evidence="4" type="ORF">ACO22_05619</name>
</gene>
<evidence type="ECO:0000313" key="5">
    <source>
        <dbReference type="Proteomes" id="UP000242814"/>
    </source>
</evidence>
<evidence type="ECO:0000256" key="3">
    <source>
        <dbReference type="SAM" id="MobiDB-lite"/>
    </source>
</evidence>
<evidence type="ECO:0000313" key="4">
    <source>
        <dbReference type="EMBL" id="ODH21791.1"/>
    </source>
</evidence>
<dbReference type="SUPFAM" id="SSF48452">
    <property type="entry name" value="TPR-like"/>
    <property type="match status" value="1"/>
</dbReference>
<dbReference type="PANTHER" id="PTHR23083">
    <property type="entry name" value="TETRATRICOPEPTIDE REPEAT PROTEIN, TPR"/>
    <property type="match status" value="1"/>
</dbReference>
<dbReference type="InterPro" id="IPR019734">
    <property type="entry name" value="TPR_rpt"/>
</dbReference>
<organism evidence="4 5">
    <name type="scientific">Paracoccidioides brasiliensis</name>
    <dbReference type="NCBI Taxonomy" id="121759"/>
    <lineage>
        <taxon>Eukaryota</taxon>
        <taxon>Fungi</taxon>
        <taxon>Dikarya</taxon>
        <taxon>Ascomycota</taxon>
        <taxon>Pezizomycotina</taxon>
        <taxon>Eurotiomycetes</taxon>
        <taxon>Eurotiomycetidae</taxon>
        <taxon>Onygenales</taxon>
        <taxon>Ajellomycetaceae</taxon>
        <taxon>Paracoccidioides</taxon>
    </lineage>
</organism>
<feature type="compositionally biased region" description="Low complexity" evidence="3">
    <location>
        <begin position="771"/>
        <end position="784"/>
    </location>
</feature>
<dbReference type="Proteomes" id="UP000242814">
    <property type="component" value="Unassembled WGS sequence"/>
</dbReference>
<evidence type="ECO:0000256" key="1">
    <source>
        <dbReference type="ARBA" id="ARBA00002550"/>
    </source>
</evidence>
<evidence type="ECO:0000256" key="2">
    <source>
        <dbReference type="ARBA" id="ARBA00038251"/>
    </source>
</evidence>
<feature type="region of interest" description="Disordered" evidence="3">
    <location>
        <begin position="716"/>
        <end position="840"/>
    </location>
</feature>
<comment type="function">
    <text evidence="1">Involved in endocytosis.</text>
</comment>
<evidence type="ECO:0008006" key="6">
    <source>
        <dbReference type="Google" id="ProtNLM"/>
    </source>
</evidence>
<protein>
    <recommendedName>
        <fullName evidence="6">Filamentation protein</fullName>
    </recommendedName>
</protein>
<name>A0A1D2J9R2_PARBR</name>
<dbReference type="VEuPathDB" id="FungiDB:PADG_02221"/>
<accession>A0A1D2J9R2</accession>
<dbReference type="PANTHER" id="PTHR23083:SF464">
    <property type="entry name" value="TETRATRICOPEPTIDE REPEAT DOMAIN 7, ISOFORM A"/>
    <property type="match status" value="1"/>
</dbReference>
<feature type="compositionally biased region" description="Basic and acidic residues" evidence="3">
    <location>
        <begin position="792"/>
        <end position="805"/>
    </location>
</feature>
<feature type="region of interest" description="Disordered" evidence="3">
    <location>
        <begin position="1074"/>
        <end position="1105"/>
    </location>
</feature>
<dbReference type="AlphaFoldDB" id="A0A1D2J9R2"/>
<dbReference type="Gene3D" id="1.25.40.10">
    <property type="entry name" value="Tetratricopeptide repeat domain"/>
    <property type="match status" value="1"/>
</dbReference>
<feature type="compositionally biased region" description="Polar residues" evidence="3">
    <location>
        <begin position="1074"/>
        <end position="1087"/>
    </location>
</feature>
<dbReference type="VEuPathDB" id="FungiDB:PABG_06728"/>
<sequence>MTAKIADKRRRYLEALDAARCNGNWNELPNLVRKISKHCPERKCLVQAARTEYHVAEFLNSRPGTATISSGSRETKLHDLIPSLLSVMEEVGNPLQDSFQAQICLGWLHWTLSEPALAASRLPRDFDVTLQILSGDRQPLSSWTEICIIKGGYIKGAAQALVLGFEDAIRTFKSVLPWASTFVSNSPSSPQFLFWSEQLLSKAALIASEAAAEGPLANENTVEFALRAFRLWASHPNVKQGDEASTALGTAPTISVSRASIWKAYYGILSSTLRQVAYDSPSESPKRAQLTTELRRVEAICENILIKNTKFPKAEVANKEVEDWVEQVMQNWEILCGPEWRDDDFGEGGQDAFSRNVLDMLYRAATKTFHSTLILRRLFHVHAALAEFNLAIKALETYINLTTSAKARAAKSVEAAGELEDDEIFAHTLSEGISMLSCFGSYKEAEKAKELTNMLKKLLDDLHCIIPTTTAANGCVSPGSTAGTCGSRPLSPITVSIAYRAIGIGLANWARWTPVNEVRTDIQAEALEAFEKSLASESPEGNLASTFAFALLLAETRDINSAIDYIRTTLVAEQSDDDADSQRHSHWVGTKERDLVPLWHLLALLLSAKQDFEAASKACDAAFESVPSVNLLHEQNGKSSQSQCQEPGEKSVRWLSAAGIERGRGAPNEMEAREKESIVELRITQLSLLEIMHGPEHALNQAEALLSLYGRLFTNPEPGKEGETNESDNLVPPKSSTGTIKSLRGSIFGRRKSIRHHERDGHTGSERNVTPRVPSISPAAVPADPDAPKIQVTDEDRRVSTERSPSDAIGDSSRNKLHRRNGSTKTARPRSSDKSPRSPVDVIAVKKHQRQHVEGDSPISRNMPLQLARLDGPSSTPKRSLSHFGHHNKNNKETTVAVPLENKFHYSLLSRSCRFGSPTRALTRFSKVQTQIHAKGLLIKIWLFVAGLYRHAGLFEDAMEACNEASEQTRLVEALVAGQESSARAFAAAGWGGTKSSDELWADVYAERGHLAQAQSLPYDAINHFEDALMYYPDHLVATVGLANLLLDIYDQTLPLEKIEKGLDVSNTPGVSLLSTPSKLKTNPQPQHNDDTNVTSDSSSPHDITPEALDRLAARDRAYGLLSTLTKLGSAWDSSEAWFALSRAFEQSGQIDKAKEVLWWCVELEDKRPIRHWWNIGSGGYVL</sequence>
<dbReference type="InterPro" id="IPR051722">
    <property type="entry name" value="Endocytosis_PI4K-reg_protein"/>
</dbReference>
<comment type="similarity">
    <text evidence="2">Belongs to the YPP1 family.</text>
</comment>
<proteinExistence type="inferred from homology"/>
<dbReference type="SMART" id="SM00028">
    <property type="entry name" value="TPR"/>
    <property type="match status" value="4"/>
</dbReference>
<dbReference type="EMBL" id="LZYO01000257">
    <property type="protein sequence ID" value="ODH21791.1"/>
    <property type="molecule type" value="Genomic_DNA"/>
</dbReference>
<reference evidence="4 5" key="1">
    <citation type="submission" date="2016-06" db="EMBL/GenBank/DDBJ databases">
        <authorList>
            <person name="Kjaerup R.B."/>
            <person name="Dalgaard T.S."/>
            <person name="Juul-Madsen H.R."/>
        </authorList>
    </citation>
    <scope>NUCLEOTIDE SEQUENCE [LARGE SCALE GENOMIC DNA]</scope>
    <source>
        <strain evidence="4 5">Pb300</strain>
    </source>
</reference>